<keyword evidence="14" id="KW-1185">Reference proteome</keyword>
<evidence type="ECO:0000259" key="10">
    <source>
        <dbReference type="Pfam" id="PF00394"/>
    </source>
</evidence>
<evidence type="ECO:0000313" key="13">
    <source>
        <dbReference type="EMBL" id="ALG08505.1"/>
    </source>
</evidence>
<reference evidence="13 14" key="1">
    <citation type="submission" date="2015-07" db="EMBL/GenBank/DDBJ databases">
        <title>Genome sequencing of Kibdelosporangium phytohabitans.</title>
        <authorList>
            <person name="Qin S."/>
            <person name="Xing K."/>
        </authorList>
    </citation>
    <scope>NUCLEOTIDE SEQUENCE [LARGE SCALE GENOMIC DNA]</scope>
    <source>
        <strain evidence="13 14">KLBMP1111</strain>
    </source>
</reference>
<dbReference type="InterPro" id="IPR045087">
    <property type="entry name" value="Cu-oxidase_fam"/>
</dbReference>
<organism evidence="13 14">
    <name type="scientific">Kibdelosporangium phytohabitans</name>
    <dbReference type="NCBI Taxonomy" id="860235"/>
    <lineage>
        <taxon>Bacteria</taxon>
        <taxon>Bacillati</taxon>
        <taxon>Actinomycetota</taxon>
        <taxon>Actinomycetes</taxon>
        <taxon>Pseudonocardiales</taxon>
        <taxon>Pseudonocardiaceae</taxon>
        <taxon>Kibdelosporangium</taxon>
    </lineage>
</organism>
<dbReference type="InterPro" id="IPR011707">
    <property type="entry name" value="Cu-oxidase-like_N"/>
</dbReference>
<evidence type="ECO:0000256" key="1">
    <source>
        <dbReference type="ARBA" id="ARBA00010609"/>
    </source>
</evidence>
<keyword evidence="4" id="KW-0560">Oxidoreductase</keyword>
<feature type="domain" description="Plastocyanin-like" evidence="12">
    <location>
        <begin position="65"/>
        <end position="179"/>
    </location>
</feature>
<dbReference type="RefSeq" id="WP_054290412.1">
    <property type="nucleotide sequence ID" value="NZ_CP012752.1"/>
</dbReference>
<dbReference type="InterPro" id="IPR001117">
    <property type="entry name" value="Cu-oxidase_2nd"/>
</dbReference>
<evidence type="ECO:0000256" key="4">
    <source>
        <dbReference type="ARBA" id="ARBA00023002"/>
    </source>
</evidence>
<evidence type="ECO:0000256" key="5">
    <source>
        <dbReference type="ARBA" id="ARBA00038978"/>
    </source>
</evidence>
<protein>
    <recommendedName>
        <fullName evidence="6">Multicopper oxidase CueO</fullName>
        <ecNumber evidence="5">1.16.3.4</ecNumber>
    </recommendedName>
    <alternativeName>
        <fullName evidence="7">Copper efflux oxidase</fullName>
    </alternativeName>
    <alternativeName>
        <fullName evidence="8">Cuprous oxidase</fullName>
    </alternativeName>
</protein>
<dbReference type="Proteomes" id="UP000063699">
    <property type="component" value="Chromosome"/>
</dbReference>
<evidence type="ECO:0000256" key="9">
    <source>
        <dbReference type="ARBA" id="ARBA00048092"/>
    </source>
</evidence>
<keyword evidence="3" id="KW-0479">Metal-binding</keyword>
<dbReference type="STRING" id="860235.AOZ06_17700"/>
<dbReference type="PROSITE" id="PS51318">
    <property type="entry name" value="TAT"/>
    <property type="match status" value="1"/>
</dbReference>
<dbReference type="EC" id="1.16.3.4" evidence="5"/>
<dbReference type="PANTHER" id="PTHR48267">
    <property type="entry name" value="CUPREDOXIN SUPERFAMILY PROTEIN"/>
    <property type="match status" value="1"/>
</dbReference>
<dbReference type="Pfam" id="PF07732">
    <property type="entry name" value="Cu-oxidase_3"/>
    <property type="match status" value="1"/>
</dbReference>
<name>A0A0N9I2Q7_9PSEU</name>
<dbReference type="Pfam" id="PF07731">
    <property type="entry name" value="Cu-oxidase_2"/>
    <property type="match status" value="1"/>
</dbReference>
<dbReference type="KEGG" id="kphy:AOZ06_17700"/>
<evidence type="ECO:0000259" key="12">
    <source>
        <dbReference type="Pfam" id="PF07732"/>
    </source>
</evidence>
<dbReference type="SUPFAM" id="SSF49503">
    <property type="entry name" value="Cupredoxins"/>
    <property type="match status" value="3"/>
</dbReference>
<evidence type="ECO:0000313" key="14">
    <source>
        <dbReference type="Proteomes" id="UP000063699"/>
    </source>
</evidence>
<comment type="subunit">
    <text evidence="2">Monomer.</text>
</comment>
<dbReference type="Pfam" id="PF00394">
    <property type="entry name" value="Cu-oxidase"/>
    <property type="match status" value="1"/>
</dbReference>
<dbReference type="PROSITE" id="PS00080">
    <property type="entry name" value="MULTICOPPER_OXIDASE2"/>
    <property type="match status" value="1"/>
</dbReference>
<gene>
    <name evidence="13" type="ORF">AOZ06_17700</name>
</gene>
<comment type="similarity">
    <text evidence="1">Belongs to the multicopper oxidase family.</text>
</comment>
<comment type="catalytic activity">
    <reaction evidence="9">
        <text>4 Cu(+) + O2 + 4 H(+) = 4 Cu(2+) + 2 H2O</text>
        <dbReference type="Rhea" id="RHEA:30083"/>
        <dbReference type="ChEBI" id="CHEBI:15377"/>
        <dbReference type="ChEBI" id="CHEBI:15378"/>
        <dbReference type="ChEBI" id="CHEBI:15379"/>
        <dbReference type="ChEBI" id="CHEBI:29036"/>
        <dbReference type="ChEBI" id="CHEBI:49552"/>
        <dbReference type="EC" id="1.16.3.4"/>
    </reaction>
    <physiologicalReaction direction="left-to-right" evidence="9">
        <dbReference type="Rhea" id="RHEA:30084"/>
    </physiologicalReaction>
</comment>
<dbReference type="InterPro" id="IPR008972">
    <property type="entry name" value="Cupredoxin"/>
</dbReference>
<dbReference type="AlphaFoldDB" id="A0A0N9I2Q7"/>
<dbReference type="PANTHER" id="PTHR48267:SF1">
    <property type="entry name" value="BILIRUBIN OXIDASE"/>
    <property type="match status" value="1"/>
</dbReference>
<dbReference type="GO" id="GO:0016491">
    <property type="term" value="F:oxidoreductase activity"/>
    <property type="evidence" value="ECO:0007669"/>
    <property type="project" value="UniProtKB-KW"/>
</dbReference>
<feature type="domain" description="Plastocyanin-like" evidence="10">
    <location>
        <begin position="219"/>
        <end position="300"/>
    </location>
</feature>
<dbReference type="GO" id="GO:0005507">
    <property type="term" value="F:copper ion binding"/>
    <property type="evidence" value="ECO:0007669"/>
    <property type="project" value="InterPro"/>
</dbReference>
<proteinExistence type="inferred from homology"/>
<evidence type="ECO:0000256" key="6">
    <source>
        <dbReference type="ARBA" id="ARBA00041027"/>
    </source>
</evidence>
<feature type="domain" description="Plastocyanin-like" evidence="11">
    <location>
        <begin position="363"/>
        <end position="470"/>
    </location>
</feature>
<sequence>MLNRRDLIKLTAVGGAVAAFPLERIMGGGESGPRVAAFATALHIPPAAKPVHQSATTDFYFVGVHEAEAEILPGVKSKVLTYDGKFPGATIHAKRGREVAVTYVNAMAESTVVHLHGAHVAAASDGHPTDLIKSGDQKQYRYPNTQQAASLWYHAHAHHSEAEQVYRGLAGMYLLHDEAERSLGLPEGEFDVPLLLRDVHIDAAGKLVYTAGGFEERRTLLVNGRVQPYFRVSARKYRLRFYNGSNERAYRLRLADTSSFQLIGSDGGLLPAPVTATSFDLWPGERVEAVIDFSRYPVGTQLVLFNDLGDVESTQQVMRFDVTRTATDDSRVPAVLRPLQDLGTPTVHREVELKLDLQRGAFVIDGRIFDPARVDQQIKLGTTEIWTIRNADTQPSIPHNLHLHLVQFQVLDRNGKPVGGHESGPKDTVTIPPGGNVRIKVRFDGHEGRYVYHCHMLDHSATGMMGQMEIKR</sequence>
<dbReference type="InterPro" id="IPR006311">
    <property type="entry name" value="TAT_signal"/>
</dbReference>
<dbReference type="Gene3D" id="2.60.40.420">
    <property type="entry name" value="Cupredoxins - blue copper proteins"/>
    <property type="match status" value="3"/>
</dbReference>
<dbReference type="InterPro" id="IPR002355">
    <property type="entry name" value="Cu_oxidase_Cu_BS"/>
</dbReference>
<dbReference type="InterPro" id="IPR011706">
    <property type="entry name" value="Cu-oxidase_C"/>
</dbReference>
<evidence type="ECO:0000259" key="11">
    <source>
        <dbReference type="Pfam" id="PF07731"/>
    </source>
</evidence>
<dbReference type="OrthoDB" id="345021at2"/>
<accession>A0A0N9I2Q7</accession>
<dbReference type="InterPro" id="IPR019546">
    <property type="entry name" value="TAT_signal_bac_arc"/>
</dbReference>
<evidence type="ECO:0000256" key="3">
    <source>
        <dbReference type="ARBA" id="ARBA00022723"/>
    </source>
</evidence>
<dbReference type="EMBL" id="CP012752">
    <property type="protein sequence ID" value="ALG08505.1"/>
    <property type="molecule type" value="Genomic_DNA"/>
</dbReference>
<dbReference type="NCBIfam" id="TIGR01409">
    <property type="entry name" value="TAT_signal_seq"/>
    <property type="match status" value="1"/>
</dbReference>
<dbReference type="CDD" id="cd13890">
    <property type="entry name" value="CuRO_3_CueO_FtsP"/>
    <property type="match status" value="1"/>
</dbReference>
<evidence type="ECO:0000256" key="7">
    <source>
        <dbReference type="ARBA" id="ARBA00042896"/>
    </source>
</evidence>
<evidence type="ECO:0000256" key="8">
    <source>
        <dbReference type="ARBA" id="ARBA00043090"/>
    </source>
</evidence>
<evidence type="ECO:0000256" key="2">
    <source>
        <dbReference type="ARBA" id="ARBA00011245"/>
    </source>
</evidence>